<sequence length="234" mass="24694">MNSSFRARSVRSSTLLANVRHPGWRRTSLLRKAAALMLFAVAIASLVHARTTQVQPVVVFARQVDAGAVITAEDLTTAPIPERFLPEDARPEPENIADIEGMIATSTMSRGEVLSFSKVLSDPQNSPVVITNTENNKDSLLNLVPLHLAHPELAELLHPGDIVDVVIATDEGQAAQIIAAGGRVVLVDRSSDKGGSHSSPKVLLSLPADQARDVATASLGTPLAVVITGARAQG</sequence>
<reference evidence="2 3" key="1">
    <citation type="journal article" date="2013" name="Genome Announc.">
        <title>Whole-Genome Sequence of the Clinical Strain Corynebacterium argentoratense DSM 44202, Isolated from a Human Throat Specimen.</title>
        <authorList>
            <person name="Bomholt C."/>
            <person name="Glaub A."/>
            <person name="Gravermann K."/>
            <person name="Albersmeier A."/>
            <person name="Brinkrolf K."/>
            <person name="Ruckert C."/>
            <person name="Tauch A."/>
        </authorList>
    </citation>
    <scope>NUCLEOTIDE SEQUENCE [LARGE SCALE GENOMIC DNA]</scope>
    <source>
        <strain evidence="2">DSM 44202</strain>
    </source>
</reference>
<dbReference type="STRING" id="1348662.CARG_02850"/>
<dbReference type="Pfam" id="PF08666">
    <property type="entry name" value="SAF"/>
    <property type="match status" value="1"/>
</dbReference>
<proteinExistence type="predicted"/>
<accession>U3GYQ1</accession>
<keyword evidence="3" id="KW-1185">Reference proteome</keyword>
<name>U3GYQ1_9CORY</name>
<dbReference type="SMART" id="SM00858">
    <property type="entry name" value="SAF"/>
    <property type="match status" value="1"/>
</dbReference>
<dbReference type="EMBL" id="CP006365">
    <property type="protein sequence ID" value="AGU14722.1"/>
    <property type="molecule type" value="Genomic_DNA"/>
</dbReference>
<dbReference type="eggNOG" id="COG3745">
    <property type="taxonomic scope" value="Bacteria"/>
</dbReference>
<dbReference type="Proteomes" id="UP000016943">
    <property type="component" value="Chromosome"/>
</dbReference>
<dbReference type="AlphaFoldDB" id="U3GYQ1"/>
<dbReference type="CDD" id="cd11614">
    <property type="entry name" value="SAF_CpaB_FlgA_like"/>
    <property type="match status" value="1"/>
</dbReference>
<dbReference type="HOGENOM" id="CLU_088190_1_0_11"/>
<dbReference type="RefSeq" id="WP_020975873.1">
    <property type="nucleotide sequence ID" value="NC_022198.1"/>
</dbReference>
<dbReference type="PATRIC" id="fig|1348662.3.peg.559"/>
<evidence type="ECO:0000259" key="1">
    <source>
        <dbReference type="SMART" id="SM00858"/>
    </source>
</evidence>
<evidence type="ECO:0000313" key="2">
    <source>
        <dbReference type="EMBL" id="AGU14722.1"/>
    </source>
</evidence>
<evidence type="ECO:0000313" key="3">
    <source>
        <dbReference type="Proteomes" id="UP000016943"/>
    </source>
</evidence>
<dbReference type="GeneID" id="78249399"/>
<dbReference type="InterPro" id="IPR013974">
    <property type="entry name" value="SAF"/>
</dbReference>
<protein>
    <recommendedName>
        <fullName evidence="1">SAF domain-containing protein</fullName>
    </recommendedName>
</protein>
<dbReference type="KEGG" id="caz:CARG_02850"/>
<organism evidence="2 3">
    <name type="scientific">Corynebacterium argentoratense DSM 44202</name>
    <dbReference type="NCBI Taxonomy" id="1348662"/>
    <lineage>
        <taxon>Bacteria</taxon>
        <taxon>Bacillati</taxon>
        <taxon>Actinomycetota</taxon>
        <taxon>Actinomycetes</taxon>
        <taxon>Mycobacteriales</taxon>
        <taxon>Corynebacteriaceae</taxon>
        <taxon>Corynebacterium</taxon>
    </lineage>
</organism>
<feature type="domain" description="SAF" evidence="1">
    <location>
        <begin position="55"/>
        <end position="120"/>
    </location>
</feature>
<gene>
    <name evidence="2" type="ORF">CARG_02850</name>
</gene>